<dbReference type="InterPro" id="IPR017925">
    <property type="entry name" value="DHFR_CS"/>
</dbReference>
<dbReference type="SUPFAM" id="SSF53597">
    <property type="entry name" value="Dihydrofolate reductase-like"/>
    <property type="match status" value="1"/>
</dbReference>
<dbReference type="InterPro" id="IPR012259">
    <property type="entry name" value="DHFR"/>
</dbReference>
<dbReference type="UniPathway" id="UPA00077">
    <property type="reaction ID" value="UER00158"/>
</dbReference>
<evidence type="ECO:0000256" key="5">
    <source>
        <dbReference type="ARBA" id="ARBA00022857"/>
    </source>
</evidence>
<evidence type="ECO:0000256" key="4">
    <source>
        <dbReference type="ARBA" id="ARBA00022563"/>
    </source>
</evidence>
<organism evidence="9 10">
    <name type="scientific">Tuber magnatum</name>
    <name type="common">white Piedmont truffle</name>
    <dbReference type="NCBI Taxonomy" id="42249"/>
    <lineage>
        <taxon>Eukaryota</taxon>
        <taxon>Fungi</taxon>
        <taxon>Dikarya</taxon>
        <taxon>Ascomycota</taxon>
        <taxon>Pezizomycotina</taxon>
        <taxon>Pezizomycetes</taxon>
        <taxon>Pezizales</taxon>
        <taxon>Tuberaceae</taxon>
        <taxon>Tuber</taxon>
    </lineage>
</organism>
<evidence type="ECO:0000256" key="6">
    <source>
        <dbReference type="ARBA" id="ARBA00023002"/>
    </source>
</evidence>
<dbReference type="GO" id="GO:0046655">
    <property type="term" value="P:folic acid metabolic process"/>
    <property type="evidence" value="ECO:0007669"/>
    <property type="project" value="TreeGrafter"/>
</dbReference>
<evidence type="ECO:0000256" key="2">
    <source>
        <dbReference type="ARBA" id="ARBA00012856"/>
    </source>
</evidence>
<evidence type="ECO:0000256" key="7">
    <source>
        <dbReference type="RuleBase" id="RU004474"/>
    </source>
</evidence>
<dbReference type="PRINTS" id="PR00070">
    <property type="entry name" value="DHFR"/>
</dbReference>
<reference evidence="9 10" key="1">
    <citation type="submission" date="2018-03" db="EMBL/GenBank/DDBJ databases">
        <title>Genomes of Pezizomycetes fungi and the evolution of truffles.</title>
        <authorList>
            <person name="Murat C."/>
            <person name="Payen T."/>
            <person name="Noel B."/>
            <person name="Kuo A."/>
            <person name="Martin F.M."/>
        </authorList>
    </citation>
    <scope>NUCLEOTIDE SEQUENCE [LARGE SCALE GENOMIC DNA]</scope>
    <source>
        <strain evidence="9">091103-1</strain>
    </source>
</reference>
<comment type="similarity">
    <text evidence="7">Belongs to the dihydrofolate reductase family.</text>
</comment>
<dbReference type="GO" id="GO:0004146">
    <property type="term" value="F:dihydrofolate reductase activity"/>
    <property type="evidence" value="ECO:0007669"/>
    <property type="project" value="UniProtKB-EC"/>
</dbReference>
<feature type="domain" description="DHFR" evidence="8">
    <location>
        <begin position="61"/>
        <end position="255"/>
    </location>
</feature>
<protein>
    <recommendedName>
        <fullName evidence="3">Dihydrofolate reductase</fullName>
        <ecNumber evidence="2">1.5.1.3</ecNumber>
    </recommendedName>
</protein>
<dbReference type="EMBL" id="PYWC01000132">
    <property type="protein sequence ID" value="PWW71848.1"/>
    <property type="molecule type" value="Genomic_DNA"/>
</dbReference>
<dbReference type="GO" id="GO:0046452">
    <property type="term" value="P:dihydrofolate metabolic process"/>
    <property type="evidence" value="ECO:0007669"/>
    <property type="project" value="TreeGrafter"/>
</dbReference>
<dbReference type="PROSITE" id="PS51330">
    <property type="entry name" value="DHFR_2"/>
    <property type="match status" value="1"/>
</dbReference>
<accession>A0A317SCD4</accession>
<dbReference type="PROSITE" id="PS00075">
    <property type="entry name" value="DHFR_1"/>
    <property type="match status" value="1"/>
</dbReference>
<keyword evidence="4" id="KW-0554">One-carbon metabolism</keyword>
<dbReference type="InterPro" id="IPR001796">
    <property type="entry name" value="DHFR_dom"/>
</dbReference>
<dbReference type="AlphaFoldDB" id="A0A317SCD4"/>
<proteinExistence type="inferred from homology"/>
<dbReference type="GO" id="GO:0006730">
    <property type="term" value="P:one-carbon metabolic process"/>
    <property type="evidence" value="ECO:0007669"/>
    <property type="project" value="UniProtKB-KW"/>
</dbReference>
<keyword evidence="5" id="KW-0521">NADP</keyword>
<dbReference type="EC" id="1.5.1.3" evidence="2"/>
<dbReference type="CDD" id="cd00209">
    <property type="entry name" value="DHFR"/>
    <property type="match status" value="1"/>
</dbReference>
<dbReference type="Proteomes" id="UP000246991">
    <property type="component" value="Unassembled WGS sequence"/>
</dbReference>
<gene>
    <name evidence="9" type="ORF">C7212DRAFT_348642</name>
</gene>
<dbReference type="GO" id="GO:0046654">
    <property type="term" value="P:tetrahydrofolate biosynthetic process"/>
    <property type="evidence" value="ECO:0007669"/>
    <property type="project" value="UniProtKB-UniPathway"/>
</dbReference>
<dbReference type="STRING" id="42249.A0A317SCD4"/>
<evidence type="ECO:0000259" key="8">
    <source>
        <dbReference type="PROSITE" id="PS51330"/>
    </source>
</evidence>
<evidence type="ECO:0000256" key="1">
    <source>
        <dbReference type="ARBA" id="ARBA00004903"/>
    </source>
</evidence>
<dbReference type="InterPro" id="IPR024072">
    <property type="entry name" value="DHFR-like_dom_sf"/>
</dbReference>
<dbReference type="PANTHER" id="PTHR48069">
    <property type="entry name" value="DIHYDROFOLATE REDUCTASE"/>
    <property type="match status" value="1"/>
</dbReference>
<keyword evidence="6" id="KW-0560">Oxidoreductase</keyword>
<evidence type="ECO:0000313" key="9">
    <source>
        <dbReference type="EMBL" id="PWW71848.1"/>
    </source>
</evidence>
<dbReference type="Gene3D" id="3.40.430.10">
    <property type="entry name" value="Dihydrofolate Reductase, subunit A"/>
    <property type="match status" value="1"/>
</dbReference>
<dbReference type="Pfam" id="PF00186">
    <property type="entry name" value="DHFR_1"/>
    <property type="match status" value="1"/>
</dbReference>
<comment type="pathway">
    <text evidence="1">Cofactor biosynthesis; tetrahydrofolate biosynthesis; 5,6,7,8-tetrahydrofolate from 7,8-dihydrofolate: step 1/1.</text>
</comment>
<dbReference type="OrthoDB" id="414698at2759"/>
<evidence type="ECO:0000256" key="3">
    <source>
        <dbReference type="ARBA" id="ARBA00018886"/>
    </source>
</evidence>
<dbReference type="GO" id="GO:0005739">
    <property type="term" value="C:mitochondrion"/>
    <property type="evidence" value="ECO:0007669"/>
    <property type="project" value="TreeGrafter"/>
</dbReference>
<evidence type="ECO:0000313" key="10">
    <source>
        <dbReference type="Proteomes" id="UP000246991"/>
    </source>
</evidence>
<comment type="caution">
    <text evidence="9">The sequence shown here is derived from an EMBL/GenBank/DDBJ whole genome shotgun (WGS) entry which is preliminary data.</text>
</comment>
<sequence length="256" mass="28510">MVIKLVGGPAEKFYHTSTVLEYLEHPHYLTTSLPHHNHKPTTTLLLHQYRATTKMAIPTPNLTIIVAATLSLGIGKSGTLPWHLPTDLAYFSRVTKRPPPSSSPPTNPVLNTVIMGRKTYFSIPSKSRPLPSRHNIVISRSPRPDSSIDASTWVTSFPDAIDAAAARGGGRVFVIGGAEIYKLAMEDERTRDVLLTSVEGEFGCDRFFPVDVRDEEKTGWARRGHEELCAFVGEEVPAGVREENGMRFWFELYQKP</sequence>
<dbReference type="GO" id="GO:0050661">
    <property type="term" value="F:NADP binding"/>
    <property type="evidence" value="ECO:0007669"/>
    <property type="project" value="InterPro"/>
</dbReference>
<keyword evidence="10" id="KW-1185">Reference proteome</keyword>
<name>A0A317SCD4_9PEZI</name>
<dbReference type="PANTHER" id="PTHR48069:SF3">
    <property type="entry name" value="DIHYDROFOLATE REDUCTASE"/>
    <property type="match status" value="1"/>
</dbReference>